<reference evidence="1" key="1">
    <citation type="journal article" date="2023" name="Mol. Phylogenet. Evol.">
        <title>Genome-scale phylogeny and comparative genomics of the fungal order Sordariales.</title>
        <authorList>
            <person name="Hensen N."/>
            <person name="Bonometti L."/>
            <person name="Westerberg I."/>
            <person name="Brannstrom I.O."/>
            <person name="Guillou S."/>
            <person name="Cros-Aarteil S."/>
            <person name="Calhoun S."/>
            <person name="Haridas S."/>
            <person name="Kuo A."/>
            <person name="Mondo S."/>
            <person name="Pangilinan J."/>
            <person name="Riley R."/>
            <person name="LaButti K."/>
            <person name="Andreopoulos B."/>
            <person name="Lipzen A."/>
            <person name="Chen C."/>
            <person name="Yan M."/>
            <person name="Daum C."/>
            <person name="Ng V."/>
            <person name="Clum A."/>
            <person name="Steindorff A."/>
            <person name="Ohm R.A."/>
            <person name="Martin F."/>
            <person name="Silar P."/>
            <person name="Natvig D.O."/>
            <person name="Lalanne C."/>
            <person name="Gautier V."/>
            <person name="Ament-Velasquez S.L."/>
            <person name="Kruys A."/>
            <person name="Hutchinson M.I."/>
            <person name="Powell A.J."/>
            <person name="Barry K."/>
            <person name="Miller A.N."/>
            <person name="Grigoriev I.V."/>
            <person name="Debuchy R."/>
            <person name="Gladieux P."/>
            <person name="Hiltunen Thoren M."/>
            <person name="Johannesson H."/>
        </authorList>
    </citation>
    <scope>NUCLEOTIDE SEQUENCE</scope>
    <source>
        <strain evidence="1">CBS 508.74</strain>
    </source>
</reference>
<organism evidence="1 2">
    <name type="scientific">Canariomyces notabilis</name>
    <dbReference type="NCBI Taxonomy" id="2074819"/>
    <lineage>
        <taxon>Eukaryota</taxon>
        <taxon>Fungi</taxon>
        <taxon>Dikarya</taxon>
        <taxon>Ascomycota</taxon>
        <taxon>Pezizomycotina</taxon>
        <taxon>Sordariomycetes</taxon>
        <taxon>Sordariomycetidae</taxon>
        <taxon>Sordariales</taxon>
        <taxon>Chaetomiaceae</taxon>
        <taxon>Canariomyces</taxon>
    </lineage>
</organism>
<proteinExistence type="predicted"/>
<sequence length="214" mass="24312">MERGPIRACRLRYMTLSAQHCESASRRAARLVTWPRLARGGTKYEGAENCLSYFVHSSKLHMYCLSYPTLDAVIADPVWRLCSSRDIHSQETCSSVRYEADGGRRRKCVGSLLGWKFRQDTLERQGSRRPLHKSALTPGKVAGHPRIYPITLQISTTQERPRLGESRGGSMWITSKVHSDMVLNSEYLYLKGCWSPILCWYCTMMAVKLCGCLS</sequence>
<protein>
    <submittedName>
        <fullName evidence="1">Uncharacterized protein</fullName>
    </submittedName>
</protein>
<dbReference type="EMBL" id="MU853344">
    <property type="protein sequence ID" value="KAK4112021.1"/>
    <property type="molecule type" value="Genomic_DNA"/>
</dbReference>
<reference evidence="1" key="2">
    <citation type="submission" date="2023-05" db="EMBL/GenBank/DDBJ databases">
        <authorList>
            <consortium name="Lawrence Berkeley National Laboratory"/>
            <person name="Steindorff A."/>
            <person name="Hensen N."/>
            <person name="Bonometti L."/>
            <person name="Westerberg I."/>
            <person name="Brannstrom I.O."/>
            <person name="Guillou S."/>
            <person name="Cros-Aarteil S."/>
            <person name="Calhoun S."/>
            <person name="Haridas S."/>
            <person name="Kuo A."/>
            <person name="Mondo S."/>
            <person name="Pangilinan J."/>
            <person name="Riley R."/>
            <person name="Labutti K."/>
            <person name="Andreopoulos B."/>
            <person name="Lipzen A."/>
            <person name="Chen C."/>
            <person name="Yanf M."/>
            <person name="Daum C."/>
            <person name="Ng V."/>
            <person name="Clum A."/>
            <person name="Ohm R."/>
            <person name="Martin F."/>
            <person name="Silar P."/>
            <person name="Natvig D."/>
            <person name="Lalanne C."/>
            <person name="Gautier V."/>
            <person name="Ament-Velasquez S.L."/>
            <person name="Kruys A."/>
            <person name="Hutchinson M.I."/>
            <person name="Powell A.J."/>
            <person name="Barry K."/>
            <person name="Miller A.N."/>
            <person name="Grigoriev I.V."/>
            <person name="Debuchy R."/>
            <person name="Gladieux P."/>
            <person name="Thoren M.H."/>
            <person name="Johannesson H."/>
        </authorList>
    </citation>
    <scope>NUCLEOTIDE SEQUENCE</scope>
    <source>
        <strain evidence="1">CBS 508.74</strain>
    </source>
</reference>
<dbReference type="RefSeq" id="XP_064669591.1">
    <property type="nucleotide sequence ID" value="XM_064808605.1"/>
</dbReference>
<evidence type="ECO:0000313" key="2">
    <source>
        <dbReference type="Proteomes" id="UP001302812"/>
    </source>
</evidence>
<accession>A0AAN6TD26</accession>
<comment type="caution">
    <text evidence="1">The sequence shown here is derived from an EMBL/GenBank/DDBJ whole genome shotgun (WGS) entry which is preliminary data.</text>
</comment>
<name>A0AAN6TD26_9PEZI</name>
<dbReference type="Proteomes" id="UP001302812">
    <property type="component" value="Unassembled WGS sequence"/>
</dbReference>
<dbReference type="GeneID" id="89932728"/>
<gene>
    <name evidence="1" type="ORF">N656DRAFT_136383</name>
</gene>
<keyword evidence="2" id="KW-1185">Reference proteome</keyword>
<evidence type="ECO:0000313" key="1">
    <source>
        <dbReference type="EMBL" id="KAK4112021.1"/>
    </source>
</evidence>
<dbReference type="AlphaFoldDB" id="A0AAN6TD26"/>